<dbReference type="SMART" id="SM00184">
    <property type="entry name" value="RING"/>
    <property type="match status" value="1"/>
</dbReference>
<dbReference type="EMBL" id="OX451735">
    <property type="protein sequence ID" value="CAI8593188.1"/>
    <property type="molecule type" value="Genomic_DNA"/>
</dbReference>
<proteinExistence type="predicted"/>
<reference evidence="11 12" key="1">
    <citation type="submission" date="2023-01" db="EMBL/GenBank/DDBJ databases">
        <authorList>
            <person name="Kreplak J."/>
        </authorList>
    </citation>
    <scope>NUCLEOTIDE SEQUENCE [LARGE SCALE GENOMIC DNA]</scope>
</reference>
<keyword evidence="7" id="KW-0862">Zinc</keyword>
<keyword evidence="5" id="KW-0863">Zinc-finger</keyword>
<evidence type="ECO:0000256" key="3">
    <source>
        <dbReference type="ARBA" id="ARBA00022679"/>
    </source>
</evidence>
<dbReference type="Proteomes" id="UP001157006">
    <property type="component" value="Chromosome 1S"/>
</dbReference>
<evidence type="ECO:0000256" key="8">
    <source>
        <dbReference type="SAM" id="Coils"/>
    </source>
</evidence>
<dbReference type="InterPro" id="IPR045191">
    <property type="entry name" value="MBR1/2-like"/>
</dbReference>
<comment type="catalytic activity">
    <reaction evidence="1">
        <text>S-ubiquitinyl-[E2 ubiquitin-conjugating enzyme]-L-cysteine + [acceptor protein]-L-lysine = [E2 ubiquitin-conjugating enzyme]-L-cysteine + N(6)-ubiquitinyl-[acceptor protein]-L-lysine.</text>
        <dbReference type="EC" id="2.3.2.27"/>
    </reaction>
</comment>
<dbReference type="GO" id="GO:0008270">
    <property type="term" value="F:zinc ion binding"/>
    <property type="evidence" value="ECO:0007669"/>
    <property type="project" value="UniProtKB-KW"/>
</dbReference>
<evidence type="ECO:0000256" key="5">
    <source>
        <dbReference type="ARBA" id="ARBA00022771"/>
    </source>
</evidence>
<evidence type="ECO:0000256" key="1">
    <source>
        <dbReference type="ARBA" id="ARBA00000900"/>
    </source>
</evidence>
<feature type="domain" description="RING-type" evidence="10">
    <location>
        <begin position="273"/>
        <end position="313"/>
    </location>
</feature>
<keyword evidence="8" id="KW-0175">Coiled coil</keyword>
<evidence type="ECO:0000256" key="4">
    <source>
        <dbReference type="ARBA" id="ARBA00022723"/>
    </source>
</evidence>
<evidence type="ECO:0000313" key="11">
    <source>
        <dbReference type="EMBL" id="CAI8593188.1"/>
    </source>
</evidence>
<gene>
    <name evidence="11" type="ORF">VFH_I078560</name>
</gene>
<evidence type="ECO:0000313" key="12">
    <source>
        <dbReference type="Proteomes" id="UP001157006"/>
    </source>
</evidence>
<evidence type="ECO:0000259" key="10">
    <source>
        <dbReference type="SMART" id="SM00184"/>
    </source>
</evidence>
<evidence type="ECO:0000256" key="6">
    <source>
        <dbReference type="ARBA" id="ARBA00022786"/>
    </source>
</evidence>
<dbReference type="GO" id="GO:0061630">
    <property type="term" value="F:ubiquitin protein ligase activity"/>
    <property type="evidence" value="ECO:0007669"/>
    <property type="project" value="UniProtKB-EC"/>
</dbReference>
<dbReference type="EC" id="2.3.2.27" evidence="2"/>
<accession>A0AAV0Z7X7</accession>
<evidence type="ECO:0000256" key="9">
    <source>
        <dbReference type="SAM" id="MobiDB-lite"/>
    </source>
</evidence>
<keyword evidence="4" id="KW-0479">Metal-binding</keyword>
<dbReference type="PANTHER" id="PTHR22937:SF200">
    <property type="entry name" value="RING-TYPE E3 UBIQUITIN TRANSFERASE"/>
    <property type="match status" value="1"/>
</dbReference>
<dbReference type="PANTHER" id="PTHR22937">
    <property type="entry name" value="E3 UBIQUITIN-PROTEIN LIGASE RNF165"/>
    <property type="match status" value="1"/>
</dbReference>
<dbReference type="GO" id="GO:0005634">
    <property type="term" value="C:nucleus"/>
    <property type="evidence" value="ECO:0007669"/>
    <property type="project" value="TreeGrafter"/>
</dbReference>
<feature type="region of interest" description="Disordered" evidence="9">
    <location>
        <begin position="19"/>
        <end position="71"/>
    </location>
</feature>
<evidence type="ECO:0000256" key="7">
    <source>
        <dbReference type="ARBA" id="ARBA00022833"/>
    </source>
</evidence>
<dbReference type="SUPFAM" id="SSF57850">
    <property type="entry name" value="RING/U-box"/>
    <property type="match status" value="1"/>
</dbReference>
<protein>
    <recommendedName>
        <fullName evidence="2">RING-type E3 ubiquitin transferase</fullName>
        <ecNumber evidence="2">2.3.2.27</ecNumber>
    </recommendedName>
</protein>
<dbReference type="AlphaFoldDB" id="A0AAV0Z7X7"/>
<name>A0AAV0Z7X7_VICFA</name>
<organism evidence="11 12">
    <name type="scientific">Vicia faba</name>
    <name type="common">Broad bean</name>
    <name type="synonym">Faba vulgaris</name>
    <dbReference type="NCBI Taxonomy" id="3906"/>
    <lineage>
        <taxon>Eukaryota</taxon>
        <taxon>Viridiplantae</taxon>
        <taxon>Streptophyta</taxon>
        <taxon>Embryophyta</taxon>
        <taxon>Tracheophyta</taxon>
        <taxon>Spermatophyta</taxon>
        <taxon>Magnoliopsida</taxon>
        <taxon>eudicotyledons</taxon>
        <taxon>Gunneridae</taxon>
        <taxon>Pentapetalae</taxon>
        <taxon>rosids</taxon>
        <taxon>fabids</taxon>
        <taxon>Fabales</taxon>
        <taxon>Fabaceae</taxon>
        <taxon>Papilionoideae</taxon>
        <taxon>50 kb inversion clade</taxon>
        <taxon>NPAAA clade</taxon>
        <taxon>Hologalegina</taxon>
        <taxon>IRL clade</taxon>
        <taxon>Fabeae</taxon>
        <taxon>Vicia</taxon>
    </lineage>
</organism>
<feature type="coiled-coil region" evidence="8">
    <location>
        <begin position="154"/>
        <end position="188"/>
    </location>
</feature>
<keyword evidence="3" id="KW-0808">Transferase</keyword>
<dbReference type="InterPro" id="IPR001841">
    <property type="entry name" value="Znf_RING"/>
</dbReference>
<sequence>MGNVNQLLHHNQHFLVNFRRSPNLMDDDEHGSRKRSRGDHQPSNPLDNPSLAPPPDETHTDEVNNNGVRVPLPARRQFRRLAMLDVPSNHPDNAMITPPTSSQILHPDGVVMPGTSLSHQRVRLFFNVQVHNVALMDEMENSAHQQRRHARLNIDDNTSEEDVLNDEMENLIDQHQSLISLIEEMSEEDFALFNEMENPVDQRQVDQHQDMRLNIDGMSYEELLQLGERIGSVSTGLSDETIALQLKTKYFSPSPIAINLEELPPEDEEANSCIICQEEFKNQEKIGVIKCEHEFHADCITQWLLLKNSCPICKLEALNDG</sequence>
<dbReference type="InterPro" id="IPR013083">
    <property type="entry name" value="Znf_RING/FYVE/PHD"/>
</dbReference>
<dbReference type="Pfam" id="PF13639">
    <property type="entry name" value="zf-RING_2"/>
    <property type="match status" value="1"/>
</dbReference>
<keyword evidence="12" id="KW-1185">Reference proteome</keyword>
<keyword evidence="6" id="KW-0833">Ubl conjugation pathway</keyword>
<dbReference type="Gene3D" id="3.30.40.10">
    <property type="entry name" value="Zinc/RING finger domain, C3HC4 (zinc finger)"/>
    <property type="match status" value="1"/>
</dbReference>
<evidence type="ECO:0000256" key="2">
    <source>
        <dbReference type="ARBA" id="ARBA00012483"/>
    </source>
</evidence>